<keyword evidence="12 20" id="KW-0675">Receptor</keyword>
<sequence>MLKRKYALFCQSGLLVTTLVMVPVYSAAQEEEAVSELESLTVTADRVGAQGPDVGYQAERSRTATKTDTPLSETPRSISVVTRNQIEDQGAQTLGNILDYVPGVNSANYPGGDALAGDIFYIRGMNQRDYGYGTYRDGLRVQSNAYATSAEPYGLERVEVLKGPTSILYGENIPGGMVNLVSKRPTYERQGEVNLSYGTHDRRQFSSDVSGALNEDGSIRGRMVSLVREADTQINSMGDDRIYFAPSLAIDLSDRDTLTLLGQYQKDSTEIQLGLPASGTLLDNPGGRLGTDTNLGHPDWDGFEREFWTLGYEYEHRFDNEWTFRQNGRYTRSLVDRQETWLQFVDAGYGSNIGAYNLDRANESRIYSIDNQVVGNVTTGSLDNTFLFGASFDKTSFEQTQYASDFASGEFYLIDIFDPRYNSEPQTSMLSDDGDLKQDLAGIYTQWQGKVGGLIALAGVRYDWADSEYDDYMAANNNSRRSDEKLSWQAGLMYQFDNGISPYVSYSTTFVPVQLNTEDNFKPITGDQVELGVKYEPEGWNTQVTVSAYDINKQDDVSYDGSSGDYRQVGETQSQGLEVEVKSDINESLSLTAAYSYIDARIVEDAGSRLEDEQITGIPRHQASFWANYTFRQGALNGLQTGLGVRYLGKSYAYPPESLDYGTLEVGSETLVDATIGYDFGNNWSAKLNAKNLFDREYVARCNNGGRCYWGAERTVQGTISYNW</sequence>
<evidence type="ECO:0000256" key="16">
    <source>
        <dbReference type="SAM" id="MobiDB-lite"/>
    </source>
</evidence>
<dbReference type="EMBL" id="NSKB01000007">
    <property type="protein sequence ID" value="PAU75285.1"/>
    <property type="molecule type" value="Genomic_DNA"/>
</dbReference>
<dbReference type="GO" id="GO:0015891">
    <property type="term" value="P:siderophore transport"/>
    <property type="evidence" value="ECO:0007669"/>
    <property type="project" value="InterPro"/>
</dbReference>
<evidence type="ECO:0000313" key="21">
    <source>
        <dbReference type="Proteomes" id="UP000217771"/>
    </source>
</evidence>
<evidence type="ECO:0000256" key="4">
    <source>
        <dbReference type="ARBA" id="ARBA00022452"/>
    </source>
</evidence>
<dbReference type="InterPro" id="IPR000531">
    <property type="entry name" value="Beta-barrel_TonB"/>
</dbReference>
<evidence type="ECO:0000256" key="14">
    <source>
        <dbReference type="PROSITE-ProRule" id="PRU01360"/>
    </source>
</evidence>
<dbReference type="Pfam" id="PF07715">
    <property type="entry name" value="Plug"/>
    <property type="match status" value="1"/>
</dbReference>
<dbReference type="InterPro" id="IPR036942">
    <property type="entry name" value="Beta-barrel_TonB_sf"/>
</dbReference>
<feature type="domain" description="TonB-dependent receptor plug" evidence="19">
    <location>
        <begin position="71"/>
        <end position="176"/>
    </location>
</feature>
<evidence type="ECO:0000256" key="12">
    <source>
        <dbReference type="ARBA" id="ARBA00023170"/>
    </source>
</evidence>
<keyword evidence="10 15" id="KW-0798">TonB box</keyword>
<dbReference type="InterPro" id="IPR010105">
    <property type="entry name" value="TonB_sidphr_rcpt"/>
</dbReference>
<evidence type="ECO:0000256" key="5">
    <source>
        <dbReference type="ARBA" id="ARBA00022496"/>
    </source>
</evidence>
<evidence type="ECO:0000256" key="13">
    <source>
        <dbReference type="ARBA" id="ARBA00023237"/>
    </source>
</evidence>
<feature type="chain" id="PRO_5012177788" evidence="17">
    <location>
        <begin position="29"/>
        <end position="724"/>
    </location>
</feature>
<dbReference type="Proteomes" id="UP000217771">
    <property type="component" value="Unassembled WGS sequence"/>
</dbReference>
<evidence type="ECO:0000256" key="6">
    <source>
        <dbReference type="ARBA" id="ARBA00022692"/>
    </source>
</evidence>
<keyword evidence="8" id="KW-0408">Iron</keyword>
<evidence type="ECO:0000256" key="8">
    <source>
        <dbReference type="ARBA" id="ARBA00023004"/>
    </source>
</evidence>
<dbReference type="NCBIfam" id="TIGR01783">
    <property type="entry name" value="TonB-siderophor"/>
    <property type="match status" value="1"/>
</dbReference>
<dbReference type="SUPFAM" id="SSF56935">
    <property type="entry name" value="Porins"/>
    <property type="match status" value="1"/>
</dbReference>
<dbReference type="GO" id="GO:0009279">
    <property type="term" value="C:cell outer membrane"/>
    <property type="evidence" value="ECO:0007669"/>
    <property type="project" value="UniProtKB-SubCell"/>
</dbReference>
<dbReference type="PROSITE" id="PS52016">
    <property type="entry name" value="TONB_DEPENDENT_REC_3"/>
    <property type="match status" value="1"/>
</dbReference>
<gene>
    <name evidence="20" type="ORF">CK498_19275</name>
</gene>
<dbReference type="GO" id="GO:0038023">
    <property type="term" value="F:signaling receptor activity"/>
    <property type="evidence" value="ECO:0007669"/>
    <property type="project" value="InterPro"/>
</dbReference>
<dbReference type="Gene3D" id="2.40.170.20">
    <property type="entry name" value="TonB-dependent receptor, beta-barrel domain"/>
    <property type="match status" value="1"/>
</dbReference>
<evidence type="ECO:0000256" key="9">
    <source>
        <dbReference type="ARBA" id="ARBA00023065"/>
    </source>
</evidence>
<dbReference type="PANTHER" id="PTHR32552:SF68">
    <property type="entry name" value="FERRICHROME OUTER MEMBRANE TRANSPORTER_PHAGE RECEPTOR"/>
    <property type="match status" value="1"/>
</dbReference>
<evidence type="ECO:0000256" key="17">
    <source>
        <dbReference type="SAM" id="SignalP"/>
    </source>
</evidence>
<evidence type="ECO:0000256" key="7">
    <source>
        <dbReference type="ARBA" id="ARBA00022729"/>
    </source>
</evidence>
<keyword evidence="3 14" id="KW-0813">Transport</keyword>
<comment type="subcellular location">
    <subcellularLocation>
        <location evidence="1 14">Cell outer membrane</location>
        <topology evidence="1 14">Multi-pass membrane protein</topology>
    </subcellularLocation>
</comment>
<proteinExistence type="inferred from homology"/>
<feature type="compositionally biased region" description="Polar residues" evidence="16">
    <location>
        <begin position="64"/>
        <end position="73"/>
    </location>
</feature>
<dbReference type="InterPro" id="IPR012910">
    <property type="entry name" value="Plug_dom"/>
</dbReference>
<keyword evidence="6 14" id="KW-0812">Transmembrane</keyword>
<dbReference type="PANTHER" id="PTHR32552">
    <property type="entry name" value="FERRICHROME IRON RECEPTOR-RELATED"/>
    <property type="match status" value="1"/>
</dbReference>
<evidence type="ECO:0000256" key="10">
    <source>
        <dbReference type="ARBA" id="ARBA00023077"/>
    </source>
</evidence>
<keyword evidence="11 14" id="KW-0472">Membrane</keyword>
<evidence type="ECO:0000259" key="19">
    <source>
        <dbReference type="Pfam" id="PF07715"/>
    </source>
</evidence>
<evidence type="ECO:0000256" key="3">
    <source>
        <dbReference type="ARBA" id="ARBA00022448"/>
    </source>
</evidence>
<dbReference type="RefSeq" id="WP_095622480.1">
    <property type="nucleotide sequence ID" value="NZ_NSKB01000007.1"/>
</dbReference>
<keyword evidence="7 17" id="KW-0732">Signal</keyword>
<dbReference type="InterPro" id="IPR037066">
    <property type="entry name" value="Plug_dom_sf"/>
</dbReference>
<feature type="signal peptide" evidence="17">
    <location>
        <begin position="1"/>
        <end position="28"/>
    </location>
</feature>
<dbReference type="InterPro" id="IPR039426">
    <property type="entry name" value="TonB-dep_rcpt-like"/>
</dbReference>
<protein>
    <submittedName>
        <fullName evidence="20">TonB-dependent siderophore receptor</fullName>
    </submittedName>
</protein>
<organism evidence="20 21">
    <name type="scientific">Halomonas salipaludis</name>
    <dbReference type="NCBI Taxonomy" id="2032625"/>
    <lineage>
        <taxon>Bacteria</taxon>
        <taxon>Pseudomonadati</taxon>
        <taxon>Pseudomonadota</taxon>
        <taxon>Gammaproteobacteria</taxon>
        <taxon>Oceanospirillales</taxon>
        <taxon>Halomonadaceae</taxon>
        <taxon>Halomonas</taxon>
    </lineage>
</organism>
<comment type="similarity">
    <text evidence="2 14 15">Belongs to the TonB-dependent receptor family.</text>
</comment>
<dbReference type="CDD" id="cd01347">
    <property type="entry name" value="ligand_gated_channel"/>
    <property type="match status" value="1"/>
</dbReference>
<keyword evidence="4 14" id="KW-1134">Transmembrane beta strand</keyword>
<accession>A0A2A2ESA0</accession>
<evidence type="ECO:0000259" key="18">
    <source>
        <dbReference type="Pfam" id="PF00593"/>
    </source>
</evidence>
<evidence type="ECO:0000256" key="15">
    <source>
        <dbReference type="RuleBase" id="RU003357"/>
    </source>
</evidence>
<evidence type="ECO:0000256" key="2">
    <source>
        <dbReference type="ARBA" id="ARBA00009810"/>
    </source>
</evidence>
<comment type="caution">
    <text evidence="20">The sequence shown here is derived from an EMBL/GenBank/DDBJ whole genome shotgun (WGS) entry which is preliminary data.</text>
</comment>
<name>A0A2A2ESA0_9GAMM</name>
<keyword evidence="9" id="KW-0406">Ion transport</keyword>
<dbReference type="OrthoDB" id="127311at2"/>
<feature type="region of interest" description="Disordered" evidence="16">
    <location>
        <begin position="51"/>
        <end position="73"/>
    </location>
</feature>
<dbReference type="AlphaFoldDB" id="A0A2A2ESA0"/>
<dbReference type="GO" id="GO:0015344">
    <property type="term" value="F:siderophore uptake transmembrane transporter activity"/>
    <property type="evidence" value="ECO:0007669"/>
    <property type="project" value="TreeGrafter"/>
</dbReference>
<dbReference type="Pfam" id="PF00593">
    <property type="entry name" value="TonB_dep_Rec_b-barrel"/>
    <property type="match status" value="1"/>
</dbReference>
<keyword evidence="5" id="KW-0410">Iron transport</keyword>
<feature type="domain" description="TonB-dependent receptor-like beta-barrel" evidence="18">
    <location>
        <begin position="250"/>
        <end position="693"/>
    </location>
</feature>
<evidence type="ECO:0000256" key="11">
    <source>
        <dbReference type="ARBA" id="ARBA00023136"/>
    </source>
</evidence>
<reference evidence="20 21" key="1">
    <citation type="submission" date="2017-08" db="EMBL/GenBank/DDBJ databases">
        <title>Halomonas alkalisoli sp. nov., isolated from saline alkaline soil.</title>
        <authorList>
            <person name="Wang D."/>
            <person name="Zhang G."/>
        </authorList>
    </citation>
    <scope>NUCLEOTIDE SEQUENCE [LARGE SCALE GENOMIC DNA]</scope>
    <source>
        <strain evidence="20 21">WRN001</strain>
    </source>
</reference>
<dbReference type="Gene3D" id="2.170.130.10">
    <property type="entry name" value="TonB-dependent receptor, plug domain"/>
    <property type="match status" value="1"/>
</dbReference>
<evidence type="ECO:0000256" key="1">
    <source>
        <dbReference type="ARBA" id="ARBA00004571"/>
    </source>
</evidence>
<keyword evidence="21" id="KW-1185">Reference proteome</keyword>
<evidence type="ECO:0000313" key="20">
    <source>
        <dbReference type="EMBL" id="PAU75285.1"/>
    </source>
</evidence>
<dbReference type="FunFam" id="2.170.130.10:FF:000001">
    <property type="entry name" value="Catecholate siderophore TonB-dependent receptor"/>
    <property type="match status" value="1"/>
</dbReference>
<keyword evidence="13 14" id="KW-0998">Cell outer membrane</keyword>